<gene>
    <name evidence="2" type="ORF">UCREL1_4413</name>
</gene>
<dbReference type="HOGENOM" id="CLU_1517865_0_0_1"/>
<dbReference type="EMBL" id="KB706213">
    <property type="protein sequence ID" value="EMR68572.1"/>
    <property type="molecule type" value="Genomic_DNA"/>
</dbReference>
<protein>
    <submittedName>
        <fullName evidence="2">Uncharacterized protein</fullName>
    </submittedName>
</protein>
<reference evidence="3" key="1">
    <citation type="journal article" date="2013" name="Genome Announc.">
        <title>Draft genome sequence of the grapevine dieback fungus Eutypa lata UCR-EL1.</title>
        <authorList>
            <person name="Blanco-Ulate B."/>
            <person name="Rolshausen P.E."/>
            <person name="Cantu D."/>
        </authorList>
    </citation>
    <scope>NUCLEOTIDE SEQUENCE [LARGE SCALE GENOMIC DNA]</scope>
    <source>
        <strain evidence="3">UCR-EL1</strain>
    </source>
</reference>
<feature type="compositionally biased region" description="Pro residues" evidence="1">
    <location>
        <begin position="117"/>
        <end position="128"/>
    </location>
</feature>
<organism evidence="2 3">
    <name type="scientific">Eutypa lata (strain UCR-EL1)</name>
    <name type="common">Grapevine dieback disease fungus</name>
    <name type="synonym">Eutypa armeniacae</name>
    <dbReference type="NCBI Taxonomy" id="1287681"/>
    <lineage>
        <taxon>Eukaryota</taxon>
        <taxon>Fungi</taxon>
        <taxon>Dikarya</taxon>
        <taxon>Ascomycota</taxon>
        <taxon>Pezizomycotina</taxon>
        <taxon>Sordariomycetes</taxon>
        <taxon>Xylariomycetidae</taxon>
        <taxon>Xylariales</taxon>
        <taxon>Diatrypaceae</taxon>
        <taxon>Eutypa</taxon>
    </lineage>
</organism>
<sequence length="177" mass="19185">MVVTDATGNPKTIQSFARDLDGMNPAYKAPKEVVDRHREKLDNLDEDIRNLVVQCCATDPNNRPGIEYLLTEVERNVNEKQASDYAAKKYFFNETDAAIGRIVNEVMFDAENDNEPKLPPVAGLPPPSYSGFGPGPGPPPPPPPPPPGPGPGTGGFGSYIPEGFSAYEGGDFQMPYY</sequence>
<dbReference type="Proteomes" id="UP000012174">
    <property type="component" value="Unassembled WGS sequence"/>
</dbReference>
<keyword evidence="3" id="KW-1185">Reference proteome</keyword>
<feature type="region of interest" description="Disordered" evidence="1">
    <location>
        <begin position="114"/>
        <end position="177"/>
    </location>
</feature>
<name>M7SWD1_EUTLA</name>
<evidence type="ECO:0000313" key="2">
    <source>
        <dbReference type="EMBL" id="EMR68572.1"/>
    </source>
</evidence>
<dbReference type="OrthoDB" id="4062651at2759"/>
<dbReference type="KEGG" id="ela:UCREL1_4413"/>
<evidence type="ECO:0000256" key="1">
    <source>
        <dbReference type="SAM" id="MobiDB-lite"/>
    </source>
</evidence>
<feature type="compositionally biased region" description="Pro residues" evidence="1">
    <location>
        <begin position="135"/>
        <end position="150"/>
    </location>
</feature>
<dbReference type="AlphaFoldDB" id="M7SWD1"/>
<evidence type="ECO:0000313" key="3">
    <source>
        <dbReference type="Proteomes" id="UP000012174"/>
    </source>
</evidence>
<accession>M7SWD1</accession>
<proteinExistence type="predicted"/>